<dbReference type="Proteomes" id="UP001315860">
    <property type="component" value="Chromosome"/>
</dbReference>
<sequence length="152" mass="17164">MPRRGLAGVLRRLVGAGRLAVPPARGLDTTWAGDHDGRPDPGEVVWTWVPYEDDPRRGKDRPVLLIGRRPDATLVALQMTSKDHDRDAAQEARAGRFWMDIGSGPWDAQGRPSEVRLNRLIEVREDDVRREGAVLPREVYEQVLRAARQYLP</sequence>
<dbReference type="InterPro" id="IPR003477">
    <property type="entry name" value="PemK-like"/>
</dbReference>
<evidence type="ECO:0000313" key="1">
    <source>
        <dbReference type="EMBL" id="UUI68127.1"/>
    </source>
</evidence>
<dbReference type="SUPFAM" id="SSF50118">
    <property type="entry name" value="Cell growth inhibitor/plasmid maintenance toxic component"/>
    <property type="match status" value="1"/>
</dbReference>
<reference evidence="1 2" key="1">
    <citation type="submission" date="2022-07" db="EMBL/GenBank/DDBJ databases">
        <title>Novel species in genus Aeromicrobium.</title>
        <authorList>
            <person name="Ye L."/>
        </authorList>
    </citation>
    <scope>NUCLEOTIDE SEQUENCE [LARGE SCALE GENOMIC DNA]</scope>
    <source>
        <strain evidence="2">zg-Y50</strain>
    </source>
</reference>
<dbReference type="RefSeq" id="WP_232419252.1">
    <property type="nucleotide sequence ID" value="NZ_CP101990.1"/>
</dbReference>
<name>A0ABY5KCE3_9ACTN</name>
<dbReference type="Pfam" id="PF02452">
    <property type="entry name" value="PemK_toxin"/>
    <property type="match status" value="1"/>
</dbReference>
<dbReference type="EMBL" id="CP101990">
    <property type="protein sequence ID" value="UUI68127.1"/>
    <property type="molecule type" value="Genomic_DNA"/>
</dbReference>
<evidence type="ECO:0000313" key="2">
    <source>
        <dbReference type="Proteomes" id="UP001315860"/>
    </source>
</evidence>
<accession>A0ABY5KCE3</accession>
<keyword evidence="2" id="KW-1185">Reference proteome</keyword>
<protein>
    <submittedName>
        <fullName evidence="1">Type II toxin-antitoxin system PemK/MazF family toxin</fullName>
    </submittedName>
</protein>
<proteinExistence type="predicted"/>
<organism evidence="1 2">
    <name type="scientific">Aeromicrobium duanguangcaii</name>
    <dbReference type="NCBI Taxonomy" id="2968086"/>
    <lineage>
        <taxon>Bacteria</taxon>
        <taxon>Bacillati</taxon>
        <taxon>Actinomycetota</taxon>
        <taxon>Actinomycetes</taxon>
        <taxon>Propionibacteriales</taxon>
        <taxon>Nocardioidaceae</taxon>
        <taxon>Aeromicrobium</taxon>
    </lineage>
</organism>
<gene>
    <name evidence="1" type="ORF">NP095_13075</name>
</gene>